<keyword evidence="3" id="KW-0813">Transport</keyword>
<keyword evidence="4" id="KW-1134">Transmembrane beta strand</keyword>
<keyword evidence="14" id="KW-0449">Lipoprotein</keyword>
<dbReference type="Pfam" id="PF02563">
    <property type="entry name" value="Poly_export"/>
    <property type="match status" value="1"/>
</dbReference>
<protein>
    <submittedName>
        <fullName evidence="17">Polysaccharide export protein</fullName>
    </submittedName>
</protein>
<evidence type="ECO:0000256" key="11">
    <source>
        <dbReference type="ARBA" id="ARBA00023136"/>
    </source>
</evidence>
<dbReference type="InterPro" id="IPR049712">
    <property type="entry name" value="Poly_export"/>
</dbReference>
<keyword evidence="6" id="KW-0812">Transmembrane</keyword>
<sequence>MSINKVFYILLIVASTVTLGSCGSSKEVVYFQDLRPGETEIKLPEVKAITVRPEDKISIIVNSRDPQLTDLFNLPYVSRQLGQSLRTNGVTASSNQGVSAYTVDANGKIDFPVLGKIHVAGMKREEIAECIKNELIKENLVKDPVVTVEFANLCISVLGEVNSPGRFSIDRDRLTILDALSMAGDLTIYGNRSKVMVLRQEGDVQRVYGLNLTSGEHIYSSPAYYLQQNDVVYVEPNEVKARQSTVNGNNVRSTSFWISLASLLTSVAILIFN</sequence>
<evidence type="ECO:0000256" key="8">
    <source>
        <dbReference type="ARBA" id="ARBA00023047"/>
    </source>
</evidence>
<feature type="domain" description="SLBB" evidence="16">
    <location>
        <begin position="155"/>
        <end position="234"/>
    </location>
</feature>
<reference evidence="17 18" key="1">
    <citation type="submission" date="2018-10" db="EMBL/GenBank/DDBJ databases">
        <title>Butyricimonas faecalis sp. nov., isolated from human faeces and emended description of the genus Butyricimonas.</title>
        <authorList>
            <person name="Le Roy T."/>
            <person name="Van der Smissen P."/>
            <person name="Paquot A."/>
            <person name="Delzenne N."/>
            <person name="Muccioli G."/>
            <person name="Collet J.-F."/>
            <person name="Cani P.D."/>
        </authorList>
    </citation>
    <scope>NUCLEOTIDE SEQUENCE [LARGE SCALE GENOMIC DNA]</scope>
    <source>
        <strain evidence="17 18">H184</strain>
    </source>
</reference>
<keyword evidence="7" id="KW-0732">Signal</keyword>
<dbReference type="OrthoDB" id="662756at2"/>
<keyword evidence="11" id="KW-0472">Membrane</keyword>
<dbReference type="Proteomes" id="UP000270673">
    <property type="component" value="Chromosome"/>
</dbReference>
<dbReference type="GO" id="GO:0006811">
    <property type="term" value="P:monoatomic ion transport"/>
    <property type="evidence" value="ECO:0007669"/>
    <property type="project" value="UniProtKB-KW"/>
</dbReference>
<feature type="domain" description="Polysaccharide export protein N-terminal" evidence="15">
    <location>
        <begin position="47"/>
        <end position="150"/>
    </location>
</feature>
<dbReference type="PANTHER" id="PTHR33619">
    <property type="entry name" value="POLYSACCHARIDE EXPORT PROTEIN GFCE-RELATED"/>
    <property type="match status" value="1"/>
</dbReference>
<dbReference type="RefSeq" id="WP_004292760.1">
    <property type="nucleotide sequence ID" value="NZ_CP032819.1"/>
</dbReference>
<dbReference type="PROSITE" id="PS51257">
    <property type="entry name" value="PROKAR_LIPOPROTEIN"/>
    <property type="match status" value="1"/>
</dbReference>
<evidence type="ECO:0000256" key="14">
    <source>
        <dbReference type="ARBA" id="ARBA00023288"/>
    </source>
</evidence>
<keyword evidence="12" id="KW-0564">Palmitate</keyword>
<evidence type="ECO:0000256" key="7">
    <source>
        <dbReference type="ARBA" id="ARBA00022729"/>
    </source>
</evidence>
<evidence type="ECO:0000259" key="16">
    <source>
        <dbReference type="Pfam" id="PF22461"/>
    </source>
</evidence>
<evidence type="ECO:0000256" key="12">
    <source>
        <dbReference type="ARBA" id="ARBA00023139"/>
    </source>
</evidence>
<evidence type="ECO:0000256" key="1">
    <source>
        <dbReference type="ARBA" id="ARBA00004571"/>
    </source>
</evidence>
<evidence type="ECO:0000313" key="18">
    <source>
        <dbReference type="Proteomes" id="UP000270673"/>
    </source>
</evidence>
<dbReference type="GO" id="GO:0015159">
    <property type="term" value="F:polysaccharide transmembrane transporter activity"/>
    <property type="evidence" value="ECO:0007669"/>
    <property type="project" value="InterPro"/>
</dbReference>
<keyword evidence="18" id="KW-1185">Reference proteome</keyword>
<dbReference type="GO" id="GO:0015288">
    <property type="term" value="F:porin activity"/>
    <property type="evidence" value="ECO:0007669"/>
    <property type="project" value="UniProtKB-KW"/>
</dbReference>
<evidence type="ECO:0000256" key="3">
    <source>
        <dbReference type="ARBA" id="ARBA00022448"/>
    </source>
</evidence>
<keyword evidence="8" id="KW-0625">Polysaccharide transport</keyword>
<name>A0A3Q9IN49_9BACT</name>
<dbReference type="GO" id="GO:0009279">
    <property type="term" value="C:cell outer membrane"/>
    <property type="evidence" value="ECO:0007669"/>
    <property type="project" value="UniProtKB-SubCell"/>
</dbReference>
<keyword evidence="13" id="KW-0998">Cell outer membrane</keyword>
<evidence type="ECO:0000256" key="10">
    <source>
        <dbReference type="ARBA" id="ARBA00023114"/>
    </source>
</evidence>
<keyword evidence="10" id="KW-0626">Porin</keyword>
<evidence type="ECO:0000256" key="5">
    <source>
        <dbReference type="ARBA" id="ARBA00022597"/>
    </source>
</evidence>
<dbReference type="KEGG" id="buy:D8S85_06065"/>
<dbReference type="EMBL" id="CP032819">
    <property type="protein sequence ID" value="AZS29160.1"/>
    <property type="molecule type" value="Genomic_DNA"/>
</dbReference>
<proteinExistence type="inferred from homology"/>
<keyword evidence="5" id="KW-0762">Sugar transport</keyword>
<evidence type="ECO:0000256" key="13">
    <source>
        <dbReference type="ARBA" id="ARBA00023237"/>
    </source>
</evidence>
<dbReference type="InterPro" id="IPR003715">
    <property type="entry name" value="Poly_export_N"/>
</dbReference>
<dbReference type="GO" id="GO:0046930">
    <property type="term" value="C:pore complex"/>
    <property type="evidence" value="ECO:0007669"/>
    <property type="project" value="UniProtKB-KW"/>
</dbReference>
<evidence type="ECO:0000256" key="6">
    <source>
        <dbReference type="ARBA" id="ARBA00022692"/>
    </source>
</evidence>
<evidence type="ECO:0000256" key="4">
    <source>
        <dbReference type="ARBA" id="ARBA00022452"/>
    </source>
</evidence>
<dbReference type="GeneID" id="93102857"/>
<comment type="similarity">
    <text evidence="2">Belongs to the BexD/CtrA/VexA family.</text>
</comment>
<evidence type="ECO:0000256" key="2">
    <source>
        <dbReference type="ARBA" id="ARBA00009450"/>
    </source>
</evidence>
<comment type="subcellular location">
    <subcellularLocation>
        <location evidence="1">Cell outer membrane</location>
        <topology evidence="1">Multi-pass membrane protein</topology>
    </subcellularLocation>
</comment>
<dbReference type="Pfam" id="PF22461">
    <property type="entry name" value="SLBB_2"/>
    <property type="match status" value="1"/>
</dbReference>
<evidence type="ECO:0000256" key="9">
    <source>
        <dbReference type="ARBA" id="ARBA00023065"/>
    </source>
</evidence>
<gene>
    <name evidence="17" type="ORF">D8S85_06065</name>
</gene>
<evidence type="ECO:0000313" key="17">
    <source>
        <dbReference type="EMBL" id="AZS29160.1"/>
    </source>
</evidence>
<organism evidence="17 18">
    <name type="scientific">Butyricimonas faecalis</name>
    <dbReference type="NCBI Taxonomy" id="2093856"/>
    <lineage>
        <taxon>Bacteria</taxon>
        <taxon>Pseudomonadati</taxon>
        <taxon>Bacteroidota</taxon>
        <taxon>Bacteroidia</taxon>
        <taxon>Bacteroidales</taxon>
        <taxon>Odoribacteraceae</taxon>
        <taxon>Butyricimonas</taxon>
    </lineage>
</organism>
<dbReference type="PANTHER" id="PTHR33619:SF3">
    <property type="entry name" value="POLYSACCHARIDE EXPORT PROTEIN GFCE-RELATED"/>
    <property type="match status" value="1"/>
</dbReference>
<dbReference type="AlphaFoldDB" id="A0A3Q9IN49"/>
<keyword evidence="9" id="KW-0406">Ion transport</keyword>
<dbReference type="Gene3D" id="3.10.560.10">
    <property type="entry name" value="Outer membrane lipoprotein wza domain like"/>
    <property type="match status" value="1"/>
</dbReference>
<dbReference type="InterPro" id="IPR054765">
    <property type="entry name" value="SLBB_dom"/>
</dbReference>
<accession>A0A3Q9IN49</accession>
<evidence type="ECO:0000259" key="15">
    <source>
        <dbReference type="Pfam" id="PF02563"/>
    </source>
</evidence>